<dbReference type="SUPFAM" id="SSF47459">
    <property type="entry name" value="HLH, helix-loop-helix DNA-binding domain"/>
    <property type="match status" value="1"/>
</dbReference>
<organism evidence="9 10">
    <name type="scientific">Dimorphilus gyrociliatus</name>
    <dbReference type="NCBI Taxonomy" id="2664684"/>
    <lineage>
        <taxon>Eukaryota</taxon>
        <taxon>Metazoa</taxon>
        <taxon>Spiralia</taxon>
        <taxon>Lophotrochozoa</taxon>
        <taxon>Annelida</taxon>
        <taxon>Polychaeta</taxon>
        <taxon>Polychaeta incertae sedis</taxon>
        <taxon>Dinophilidae</taxon>
        <taxon>Dimorphilus</taxon>
    </lineage>
</organism>
<feature type="disulfide bond" evidence="5">
    <location>
        <begin position="371"/>
        <end position="380"/>
    </location>
</feature>
<sequence length="562" mass="64167">MATKSEISKPLIERRRRARINEHLAHLKLLIMQDIRMQPGKVNKLDKAEIMDMTVSYLGKIKKDKTTAHQKNSYIDNNDSFFSQGFIDCAGIVLSFLGNDDQVDIETRTKLLNHLSASLHHKIEMNSKPFQAYPYPALTPFRVRNVTQSSYVYPQPILSTTSAPQHQLSGLGEFMKLNRESSAEKFDDFTKIPFCPNVCDVNEPCEKIEHSDGICHSLGTKINEFRCQCQENYEWNGTLLKCSRIEICQRSGYCNKIGTFKCEMLYGGKFRCICKNTFSGERCNRLRRPCTDRLPFRVDNKTGDDLCGTKKEKGICINIGTIYTCRCERAYERDDREAALNCLKRSDTCNSKLCPKGRHCVTVYGNPICKCPAHLRGESCTIWLPNWGIWEEWSHCKGSCGFNAVRFRVRKCQTGQDCEGNNKELEECENFGKPCPSLPYWLAWSYYTECTVTCGGGHKYRTRYCYSDTLRKLVNSSSCAMSVSSQKMLSYNRETQACSLNKCPVNSPNRKWTEWLGWSKCDSLCEPARKYNFRTCQGGVGKCQGLPYKFANCGDKCSGIKI</sequence>
<dbReference type="InterPro" id="IPR000742">
    <property type="entry name" value="EGF"/>
</dbReference>
<keyword evidence="2" id="KW-0805">Transcription regulation</keyword>
<keyword evidence="10" id="KW-1185">Reference proteome</keyword>
<comment type="subcellular location">
    <subcellularLocation>
        <location evidence="1">Nucleus</location>
    </subcellularLocation>
</comment>
<keyword evidence="4" id="KW-0539">Nucleus</keyword>
<evidence type="ECO:0000259" key="7">
    <source>
        <dbReference type="PROSITE" id="PS50888"/>
    </source>
</evidence>
<dbReference type="InterPro" id="IPR011598">
    <property type="entry name" value="bHLH_dom"/>
</dbReference>
<dbReference type="PROSITE" id="PS00022">
    <property type="entry name" value="EGF_1"/>
    <property type="match status" value="2"/>
</dbReference>
<dbReference type="InterPro" id="IPR036638">
    <property type="entry name" value="HLH_DNA-bd_sf"/>
</dbReference>
<dbReference type="Pfam" id="PF00010">
    <property type="entry name" value="HLH"/>
    <property type="match status" value="1"/>
</dbReference>
<gene>
    <name evidence="9" type="ORF">DGYR_LOCUS4837</name>
</gene>
<proteinExistence type="predicted"/>
<dbReference type="Proteomes" id="UP000549394">
    <property type="component" value="Unassembled WGS sequence"/>
</dbReference>
<evidence type="ECO:0000256" key="5">
    <source>
        <dbReference type="PROSITE-ProRule" id="PRU00076"/>
    </source>
</evidence>
<reference evidence="9 10" key="1">
    <citation type="submission" date="2020-08" db="EMBL/GenBank/DDBJ databases">
        <authorList>
            <person name="Hejnol A."/>
        </authorList>
    </citation>
    <scope>NUCLEOTIDE SEQUENCE [LARGE SCALE GENOMIC DNA]</scope>
</reference>
<keyword evidence="5" id="KW-0245">EGF-like domain</keyword>
<accession>A0A7I8VIT6</accession>
<evidence type="ECO:0000313" key="10">
    <source>
        <dbReference type="Proteomes" id="UP000549394"/>
    </source>
</evidence>
<feature type="domain" description="BHLH" evidence="7">
    <location>
        <begin position="4"/>
        <end position="61"/>
    </location>
</feature>
<dbReference type="SUPFAM" id="SSF82895">
    <property type="entry name" value="TSP-1 type 1 repeat"/>
    <property type="match status" value="2"/>
</dbReference>
<evidence type="ECO:0000259" key="6">
    <source>
        <dbReference type="PROSITE" id="PS50026"/>
    </source>
</evidence>
<keyword evidence="5" id="KW-1015">Disulfide bond</keyword>
<comment type="caution">
    <text evidence="5">Lacks conserved residue(s) required for the propagation of feature annotation.</text>
</comment>
<dbReference type="SUPFAM" id="SSF158457">
    <property type="entry name" value="Orange domain-like"/>
    <property type="match status" value="1"/>
</dbReference>
<name>A0A7I8VIT6_9ANNE</name>
<feature type="domain" description="EGF-like" evidence="6">
    <location>
        <begin position="345"/>
        <end position="381"/>
    </location>
</feature>
<evidence type="ECO:0000259" key="8">
    <source>
        <dbReference type="PROSITE" id="PS51054"/>
    </source>
</evidence>
<dbReference type="PROSITE" id="PS50888">
    <property type="entry name" value="BHLH"/>
    <property type="match status" value="1"/>
</dbReference>
<dbReference type="GO" id="GO:0005634">
    <property type="term" value="C:nucleus"/>
    <property type="evidence" value="ECO:0007669"/>
    <property type="project" value="UniProtKB-SubCell"/>
</dbReference>
<dbReference type="InterPro" id="IPR000884">
    <property type="entry name" value="TSP1_rpt"/>
</dbReference>
<dbReference type="OrthoDB" id="3967at2759"/>
<evidence type="ECO:0000256" key="3">
    <source>
        <dbReference type="ARBA" id="ARBA00023163"/>
    </source>
</evidence>
<dbReference type="GO" id="GO:0006355">
    <property type="term" value="P:regulation of DNA-templated transcription"/>
    <property type="evidence" value="ECO:0007669"/>
    <property type="project" value="InterPro"/>
</dbReference>
<keyword evidence="3" id="KW-0804">Transcription</keyword>
<evidence type="ECO:0000256" key="1">
    <source>
        <dbReference type="ARBA" id="ARBA00004123"/>
    </source>
</evidence>
<dbReference type="Gene3D" id="4.10.280.10">
    <property type="entry name" value="Helix-loop-helix DNA-binding domain"/>
    <property type="match status" value="1"/>
</dbReference>
<dbReference type="SMART" id="SM00209">
    <property type="entry name" value="TSP1"/>
    <property type="match status" value="3"/>
</dbReference>
<dbReference type="CDD" id="cd11410">
    <property type="entry name" value="bHLH_O_HES"/>
    <property type="match status" value="1"/>
</dbReference>
<dbReference type="PANTHER" id="PTHR10985">
    <property type="entry name" value="BASIC HELIX-LOOP-HELIX TRANSCRIPTION FACTOR, HES-RELATED"/>
    <property type="match status" value="1"/>
</dbReference>
<protein>
    <submittedName>
        <fullName evidence="9">DgyrCDS5109</fullName>
    </submittedName>
</protein>
<feature type="domain" description="Orange" evidence="8">
    <location>
        <begin position="82"/>
        <end position="115"/>
    </location>
</feature>
<dbReference type="Gene3D" id="2.20.100.10">
    <property type="entry name" value="Thrombospondin type-1 (TSP1) repeat"/>
    <property type="match status" value="2"/>
</dbReference>
<evidence type="ECO:0000256" key="2">
    <source>
        <dbReference type="ARBA" id="ARBA00023015"/>
    </source>
</evidence>
<dbReference type="Pfam" id="PF00090">
    <property type="entry name" value="TSP_1"/>
    <property type="match status" value="2"/>
</dbReference>
<dbReference type="SMART" id="SM00353">
    <property type="entry name" value="HLH"/>
    <property type="match status" value="1"/>
</dbReference>
<dbReference type="Gene3D" id="2.10.25.10">
    <property type="entry name" value="Laminin"/>
    <property type="match status" value="1"/>
</dbReference>
<dbReference type="PROSITE" id="PS51054">
    <property type="entry name" value="ORANGE"/>
    <property type="match status" value="1"/>
</dbReference>
<dbReference type="PROSITE" id="PS50026">
    <property type="entry name" value="EGF_3"/>
    <property type="match status" value="1"/>
</dbReference>
<dbReference type="InterPro" id="IPR003650">
    <property type="entry name" value="Orange_dom"/>
</dbReference>
<dbReference type="GO" id="GO:0046983">
    <property type="term" value="F:protein dimerization activity"/>
    <property type="evidence" value="ECO:0007669"/>
    <property type="project" value="InterPro"/>
</dbReference>
<evidence type="ECO:0000256" key="4">
    <source>
        <dbReference type="ARBA" id="ARBA00023242"/>
    </source>
</evidence>
<dbReference type="InterPro" id="IPR050370">
    <property type="entry name" value="HES_HEY"/>
</dbReference>
<dbReference type="EMBL" id="CAJFCJ010000006">
    <property type="protein sequence ID" value="CAD5116193.1"/>
    <property type="molecule type" value="Genomic_DNA"/>
</dbReference>
<dbReference type="InterPro" id="IPR036383">
    <property type="entry name" value="TSP1_rpt_sf"/>
</dbReference>
<dbReference type="PROSITE" id="PS50092">
    <property type="entry name" value="TSP1"/>
    <property type="match status" value="2"/>
</dbReference>
<evidence type="ECO:0000313" key="9">
    <source>
        <dbReference type="EMBL" id="CAD5116193.1"/>
    </source>
</evidence>
<comment type="caution">
    <text evidence="9">The sequence shown here is derived from an EMBL/GenBank/DDBJ whole genome shotgun (WGS) entry which is preliminary data.</text>
</comment>
<dbReference type="AlphaFoldDB" id="A0A7I8VIT6"/>
<dbReference type="GO" id="GO:0003677">
    <property type="term" value="F:DNA binding"/>
    <property type="evidence" value="ECO:0007669"/>
    <property type="project" value="InterPro"/>
</dbReference>